<comment type="caution">
    <text evidence="8">Lacks conserved residue(s) required for the propagation of feature annotation.</text>
</comment>
<comment type="function">
    <text evidence="8">Part of the MsrPQ system that repairs oxidized periplasmic proteins containing methionine sulfoxide residues (Met-O), using respiratory chain electrons. Thus protects these proteins from oxidative-stress damage caused by reactive species of oxygen and chlorine generated by the host defense mechanisms. MsrPQ is essential for the maintenance of envelope integrity under bleach stress, rescuing a wide series of structurally unrelated periplasmic proteins from methionine oxidation. MsrQ provides electrons for reduction to the reductase catalytic subunit MsrP, using the quinone pool of the respiratory chain.</text>
</comment>
<keyword evidence="11" id="KW-1185">Reference proteome</keyword>
<evidence type="ECO:0000313" key="11">
    <source>
        <dbReference type="Proteomes" id="UP000202440"/>
    </source>
</evidence>
<dbReference type="GO" id="GO:0030091">
    <property type="term" value="P:protein repair"/>
    <property type="evidence" value="ECO:0007669"/>
    <property type="project" value="UniProtKB-UniRule"/>
</dbReference>
<keyword evidence="5 8" id="KW-1133">Transmembrane helix</keyword>
<evidence type="ECO:0000256" key="2">
    <source>
        <dbReference type="ARBA" id="ARBA00022448"/>
    </source>
</evidence>
<dbReference type="GO" id="GO:0005886">
    <property type="term" value="C:plasma membrane"/>
    <property type="evidence" value="ECO:0007669"/>
    <property type="project" value="UniProtKB-SubCell"/>
</dbReference>
<dbReference type="HAMAP" id="MF_01207">
    <property type="entry name" value="MsrQ"/>
    <property type="match status" value="1"/>
</dbReference>
<dbReference type="GO" id="GO:0020037">
    <property type="term" value="F:heme binding"/>
    <property type="evidence" value="ECO:0007669"/>
    <property type="project" value="UniProtKB-UniRule"/>
</dbReference>
<comment type="cofactor">
    <cofactor evidence="8">
        <name>heme b</name>
        <dbReference type="ChEBI" id="CHEBI:60344"/>
    </cofactor>
    <text evidence="8">Binds 1 heme b (iron(II)-protoporphyrin IX) group per subunit.</text>
</comment>
<dbReference type="RefSeq" id="WP_094059599.1">
    <property type="nucleotide sequence ID" value="NZ_CP022530.1"/>
</dbReference>
<sequence>MPVSLRRVTVFVLALLPLIYLLQAVIRIQHGEWNLLGPEPGRAIVFFTGTWAFNLMLATLAVSPAAKHTGWRWLLQHRRMLGLFTFFYASLHLLAYSALLLEWRWLEISQELIERPYLTFGMLSWLILLPLALTSTKGWQRRLKRRWKSLHKWSYPAAALMAVHYLLQIRSSWFEPVFYTILVLALLGLRRWSLLPASKERLSAE</sequence>
<dbReference type="EMBL" id="CP022530">
    <property type="protein sequence ID" value="ASP38405.1"/>
    <property type="molecule type" value="Genomic_DNA"/>
</dbReference>
<keyword evidence="2 8" id="KW-0813">Transport</keyword>
<evidence type="ECO:0000256" key="3">
    <source>
        <dbReference type="ARBA" id="ARBA00022617"/>
    </source>
</evidence>
<comment type="subcellular location">
    <subcellularLocation>
        <location evidence="8">Cell membrane</location>
        <topology evidence="8">Multi-pass membrane protein</topology>
    </subcellularLocation>
    <subcellularLocation>
        <location evidence="1">Membrane</location>
        <topology evidence="1">Multi-pass membrane protein</topology>
    </subcellularLocation>
</comment>
<feature type="transmembrane region" description="Helical" evidence="8">
    <location>
        <begin position="43"/>
        <end position="62"/>
    </location>
</feature>
<keyword evidence="8" id="KW-0249">Electron transport</keyword>
<reference evidence="10 11" key="1">
    <citation type="submission" date="2017-07" db="EMBL/GenBank/DDBJ databases">
        <title>Annotated genome sequence of Bacterioplanes sanyensis isolated from Red Sea.</title>
        <authorList>
            <person name="Rehman Z.U."/>
        </authorList>
    </citation>
    <scope>NUCLEOTIDE SEQUENCE [LARGE SCALE GENOMIC DNA]</scope>
    <source>
        <strain evidence="10 11">NV9</strain>
    </source>
</reference>
<comment type="subunit">
    <text evidence="8">Heterodimer of a catalytic subunit (MsrP) and a heme-binding subunit (MsrQ).</text>
</comment>
<feature type="domain" description="Ferric oxidoreductase" evidence="9">
    <location>
        <begin position="48"/>
        <end position="161"/>
    </location>
</feature>
<keyword evidence="3 8" id="KW-0349">Heme</keyword>
<dbReference type="Proteomes" id="UP000202440">
    <property type="component" value="Chromosome"/>
</dbReference>
<feature type="transmembrane region" description="Helical" evidence="8">
    <location>
        <begin position="117"/>
        <end position="133"/>
    </location>
</feature>
<organism evidence="10 11">
    <name type="scientific">Bacterioplanes sanyensis</name>
    <dbReference type="NCBI Taxonomy" id="1249553"/>
    <lineage>
        <taxon>Bacteria</taxon>
        <taxon>Pseudomonadati</taxon>
        <taxon>Pseudomonadota</taxon>
        <taxon>Gammaproteobacteria</taxon>
        <taxon>Oceanospirillales</taxon>
        <taxon>Oceanospirillaceae</taxon>
        <taxon>Bacterioplanes</taxon>
    </lineage>
</organism>
<gene>
    <name evidence="8" type="primary">msrQ</name>
    <name evidence="10" type="ORF">CHH28_06810</name>
</gene>
<keyword evidence="8" id="KW-1003">Cell membrane</keyword>
<protein>
    <recommendedName>
        <fullName evidence="8">Protein-methionine-sulfoxide reductase heme-binding subunit MsrQ</fullName>
    </recommendedName>
    <alternativeName>
        <fullName evidence="8">Flavocytochrome MsrQ</fullName>
    </alternativeName>
</protein>
<keyword evidence="6 8" id="KW-0408">Iron</keyword>
<accession>A0A222FH74</accession>
<evidence type="ECO:0000259" key="9">
    <source>
        <dbReference type="Pfam" id="PF01794"/>
    </source>
</evidence>
<dbReference type="InterPro" id="IPR013130">
    <property type="entry name" value="Fe3_Rdtase_TM_dom"/>
</dbReference>
<evidence type="ECO:0000256" key="4">
    <source>
        <dbReference type="ARBA" id="ARBA00022692"/>
    </source>
</evidence>
<dbReference type="InterPro" id="IPR022837">
    <property type="entry name" value="MsrQ-like"/>
</dbReference>
<keyword evidence="4 8" id="KW-0812">Transmembrane</keyword>
<evidence type="ECO:0000256" key="5">
    <source>
        <dbReference type="ARBA" id="ARBA00022989"/>
    </source>
</evidence>
<dbReference type="GO" id="GO:0016679">
    <property type="term" value="F:oxidoreductase activity, acting on diphenols and related substances as donors"/>
    <property type="evidence" value="ECO:0007669"/>
    <property type="project" value="TreeGrafter"/>
</dbReference>
<evidence type="ECO:0000256" key="8">
    <source>
        <dbReference type="HAMAP-Rule" id="MF_01207"/>
    </source>
</evidence>
<comment type="cofactor">
    <cofactor evidence="8">
        <name>FMN</name>
        <dbReference type="ChEBI" id="CHEBI:58210"/>
    </cofactor>
    <text evidence="8">Binds 1 FMN per subunit.</text>
</comment>
<dbReference type="GO" id="GO:0010181">
    <property type="term" value="F:FMN binding"/>
    <property type="evidence" value="ECO:0007669"/>
    <property type="project" value="UniProtKB-UniRule"/>
</dbReference>
<name>A0A222FH74_9GAMM</name>
<dbReference type="PANTHER" id="PTHR36964:SF1">
    <property type="entry name" value="PROTEIN-METHIONINE-SULFOXIDE REDUCTASE HEME-BINDING SUBUNIT MSRQ"/>
    <property type="match status" value="1"/>
</dbReference>
<dbReference type="GO" id="GO:0009055">
    <property type="term" value="F:electron transfer activity"/>
    <property type="evidence" value="ECO:0007669"/>
    <property type="project" value="UniProtKB-UniRule"/>
</dbReference>
<evidence type="ECO:0000256" key="6">
    <source>
        <dbReference type="ARBA" id="ARBA00023004"/>
    </source>
</evidence>
<dbReference type="KEGG" id="bsan:CHH28_06810"/>
<evidence type="ECO:0000256" key="1">
    <source>
        <dbReference type="ARBA" id="ARBA00004141"/>
    </source>
</evidence>
<dbReference type="PANTHER" id="PTHR36964">
    <property type="entry name" value="PROTEIN-METHIONINE-SULFOXIDE REDUCTASE HEME-BINDING SUBUNIT MSRQ"/>
    <property type="match status" value="1"/>
</dbReference>
<dbReference type="AlphaFoldDB" id="A0A222FH74"/>
<keyword evidence="8" id="KW-0479">Metal-binding</keyword>
<keyword evidence="7 8" id="KW-0472">Membrane</keyword>
<dbReference type="OrthoDB" id="9788328at2"/>
<feature type="transmembrane region" description="Helical" evidence="8">
    <location>
        <begin position="83"/>
        <end position="105"/>
    </location>
</feature>
<comment type="similarity">
    <text evidence="8">Belongs to the MsrQ family.</text>
</comment>
<dbReference type="Pfam" id="PF01794">
    <property type="entry name" value="Ferric_reduct"/>
    <property type="match status" value="1"/>
</dbReference>
<dbReference type="GO" id="GO:0046872">
    <property type="term" value="F:metal ion binding"/>
    <property type="evidence" value="ECO:0007669"/>
    <property type="project" value="UniProtKB-KW"/>
</dbReference>
<evidence type="ECO:0000313" key="10">
    <source>
        <dbReference type="EMBL" id="ASP38405.1"/>
    </source>
</evidence>
<keyword evidence="8" id="KW-0288">FMN</keyword>
<evidence type="ECO:0000256" key="7">
    <source>
        <dbReference type="ARBA" id="ARBA00023136"/>
    </source>
</evidence>
<keyword evidence="8" id="KW-0285">Flavoprotein</keyword>
<proteinExistence type="inferred from homology"/>